<evidence type="ECO:0000256" key="5">
    <source>
        <dbReference type="ARBA" id="ARBA00022801"/>
    </source>
</evidence>
<dbReference type="SUPFAM" id="SSF141259">
    <property type="entry name" value="CarD-like"/>
    <property type="match status" value="1"/>
</dbReference>
<evidence type="ECO:0000259" key="14">
    <source>
        <dbReference type="PROSITE" id="PS51192"/>
    </source>
</evidence>
<keyword evidence="5 13" id="KW-0378">Hydrolase</keyword>
<dbReference type="Pfam" id="PF00270">
    <property type="entry name" value="DEAD"/>
    <property type="match status" value="1"/>
</dbReference>
<dbReference type="PANTHER" id="PTHR47964">
    <property type="entry name" value="ATP-DEPENDENT DNA HELICASE HOMOLOG RECG, CHLOROPLASTIC"/>
    <property type="match status" value="1"/>
</dbReference>
<evidence type="ECO:0000256" key="4">
    <source>
        <dbReference type="ARBA" id="ARBA00022763"/>
    </source>
</evidence>
<keyword evidence="4 13" id="KW-0227">DNA damage</keyword>
<keyword evidence="7 13" id="KW-0067">ATP-binding</keyword>
<dbReference type="InterPro" id="IPR047112">
    <property type="entry name" value="RecG/Mfd"/>
</dbReference>
<dbReference type="GO" id="GO:0006355">
    <property type="term" value="P:regulation of DNA-templated transcription"/>
    <property type="evidence" value="ECO:0007669"/>
    <property type="project" value="UniProtKB-UniRule"/>
</dbReference>
<dbReference type="InterPro" id="IPR001650">
    <property type="entry name" value="Helicase_C-like"/>
</dbReference>
<dbReference type="AlphaFoldDB" id="A0A1L5F3D4"/>
<evidence type="ECO:0000256" key="12">
    <source>
        <dbReference type="ARBA" id="ARBA00070128"/>
    </source>
</evidence>
<comment type="similarity">
    <text evidence="10 13">In the N-terminal section; belongs to the UvrB family.</text>
</comment>
<evidence type="ECO:0000256" key="13">
    <source>
        <dbReference type="HAMAP-Rule" id="MF_00969"/>
    </source>
</evidence>
<protein>
    <recommendedName>
        <fullName evidence="12 13">Transcription-repair-coupling factor</fullName>
        <shortName evidence="13">TRCF</shortName>
        <ecNumber evidence="13">3.6.4.-</ecNumber>
    </recommendedName>
</protein>
<dbReference type="SMART" id="SM00487">
    <property type="entry name" value="DEXDc"/>
    <property type="match status" value="1"/>
</dbReference>
<dbReference type="Pfam" id="PF03461">
    <property type="entry name" value="TRCF"/>
    <property type="match status" value="1"/>
</dbReference>
<dbReference type="InterPro" id="IPR003711">
    <property type="entry name" value="CarD-like/TRCF_RID"/>
</dbReference>
<dbReference type="Pfam" id="PF17757">
    <property type="entry name" value="UvrB_inter"/>
    <property type="match status" value="1"/>
</dbReference>
<evidence type="ECO:0000256" key="7">
    <source>
        <dbReference type="ARBA" id="ARBA00022840"/>
    </source>
</evidence>
<evidence type="ECO:0000313" key="17">
    <source>
        <dbReference type="Proteomes" id="UP000184604"/>
    </source>
</evidence>
<evidence type="ECO:0000256" key="8">
    <source>
        <dbReference type="ARBA" id="ARBA00023125"/>
    </source>
</evidence>
<dbReference type="PROSITE" id="PS51192">
    <property type="entry name" value="HELICASE_ATP_BIND_1"/>
    <property type="match status" value="1"/>
</dbReference>
<dbReference type="FunFam" id="3.40.50.300:FF:000546">
    <property type="entry name" value="Transcription-repair-coupling factor"/>
    <property type="match status" value="1"/>
</dbReference>
<dbReference type="RefSeq" id="WP_073537212.1">
    <property type="nucleotide sequence ID" value="NZ_CP018335.1"/>
</dbReference>
<dbReference type="GO" id="GO:0000716">
    <property type="term" value="P:transcription-coupled nucleotide-excision repair, DNA damage recognition"/>
    <property type="evidence" value="ECO:0007669"/>
    <property type="project" value="UniProtKB-UniRule"/>
</dbReference>
<dbReference type="InterPro" id="IPR027417">
    <property type="entry name" value="P-loop_NTPase"/>
</dbReference>
<dbReference type="SMART" id="SM01058">
    <property type="entry name" value="CarD_TRCF"/>
    <property type="match status" value="1"/>
</dbReference>
<keyword evidence="2 13" id="KW-0963">Cytoplasm</keyword>
<dbReference type="Pfam" id="PF02559">
    <property type="entry name" value="CarD_TRCF_RID"/>
    <property type="match status" value="1"/>
</dbReference>
<evidence type="ECO:0000256" key="2">
    <source>
        <dbReference type="ARBA" id="ARBA00022490"/>
    </source>
</evidence>
<dbReference type="SMART" id="SM00982">
    <property type="entry name" value="TRCF"/>
    <property type="match status" value="1"/>
</dbReference>
<dbReference type="GO" id="GO:0003684">
    <property type="term" value="F:damaged DNA binding"/>
    <property type="evidence" value="ECO:0007669"/>
    <property type="project" value="InterPro"/>
</dbReference>
<comment type="similarity">
    <text evidence="11 13">In the C-terminal section; belongs to the helicase family. RecG subfamily.</text>
</comment>
<dbReference type="Pfam" id="PF00271">
    <property type="entry name" value="Helicase_C"/>
    <property type="match status" value="1"/>
</dbReference>
<evidence type="ECO:0000256" key="11">
    <source>
        <dbReference type="ARBA" id="ARBA00061399"/>
    </source>
</evidence>
<dbReference type="PANTHER" id="PTHR47964:SF1">
    <property type="entry name" value="ATP-DEPENDENT DNA HELICASE HOMOLOG RECG, CHLOROPLASTIC"/>
    <property type="match status" value="1"/>
</dbReference>
<evidence type="ECO:0000259" key="15">
    <source>
        <dbReference type="PROSITE" id="PS51194"/>
    </source>
</evidence>
<keyword evidence="6" id="KW-0347">Helicase</keyword>
<comment type="subcellular location">
    <subcellularLocation>
        <location evidence="1 13">Cytoplasm</location>
    </subcellularLocation>
</comment>
<keyword evidence="8 13" id="KW-0238">DNA-binding</keyword>
<dbReference type="InterPro" id="IPR036101">
    <property type="entry name" value="CarD-like/TRCF_RID_sf"/>
</dbReference>
<dbReference type="SMART" id="SM00490">
    <property type="entry name" value="HELICc"/>
    <property type="match status" value="1"/>
</dbReference>
<evidence type="ECO:0000256" key="1">
    <source>
        <dbReference type="ARBA" id="ARBA00004496"/>
    </source>
</evidence>
<dbReference type="OrthoDB" id="9804325at2"/>
<dbReference type="GO" id="GO:0005737">
    <property type="term" value="C:cytoplasm"/>
    <property type="evidence" value="ECO:0007669"/>
    <property type="project" value="UniProtKB-SubCell"/>
</dbReference>
<dbReference type="GO" id="GO:0016787">
    <property type="term" value="F:hydrolase activity"/>
    <property type="evidence" value="ECO:0007669"/>
    <property type="project" value="UniProtKB-KW"/>
</dbReference>
<keyword evidence="9 13" id="KW-0234">DNA repair</keyword>
<keyword evidence="3 13" id="KW-0547">Nucleotide-binding</keyword>
<evidence type="ECO:0000256" key="3">
    <source>
        <dbReference type="ARBA" id="ARBA00022741"/>
    </source>
</evidence>
<evidence type="ECO:0000256" key="6">
    <source>
        <dbReference type="ARBA" id="ARBA00022806"/>
    </source>
</evidence>
<dbReference type="InterPro" id="IPR005118">
    <property type="entry name" value="TRCF_C"/>
</dbReference>
<evidence type="ECO:0000256" key="10">
    <source>
        <dbReference type="ARBA" id="ARBA00061104"/>
    </source>
</evidence>
<dbReference type="EMBL" id="CP018335">
    <property type="protein sequence ID" value="APM37503.1"/>
    <property type="molecule type" value="Genomic_DNA"/>
</dbReference>
<dbReference type="GO" id="GO:0003678">
    <property type="term" value="F:DNA helicase activity"/>
    <property type="evidence" value="ECO:0007669"/>
    <property type="project" value="TreeGrafter"/>
</dbReference>
<dbReference type="PROSITE" id="PS51194">
    <property type="entry name" value="HELICASE_CTER"/>
    <property type="match status" value="1"/>
</dbReference>
<feature type="domain" description="Helicase ATP-binding" evidence="14">
    <location>
        <begin position="642"/>
        <end position="803"/>
    </location>
</feature>
<dbReference type="InterPro" id="IPR014001">
    <property type="entry name" value="Helicase_ATP-bd"/>
</dbReference>
<evidence type="ECO:0000256" key="9">
    <source>
        <dbReference type="ARBA" id="ARBA00023204"/>
    </source>
</evidence>
<dbReference type="InterPro" id="IPR011545">
    <property type="entry name" value="DEAD/DEAH_box_helicase_dom"/>
</dbReference>
<dbReference type="NCBIfam" id="TIGR00580">
    <property type="entry name" value="mfd"/>
    <property type="match status" value="1"/>
</dbReference>
<dbReference type="Proteomes" id="UP000184604">
    <property type="component" value="Chromosome"/>
</dbReference>
<proteinExistence type="inferred from homology"/>
<dbReference type="GO" id="GO:0005524">
    <property type="term" value="F:ATP binding"/>
    <property type="evidence" value="ECO:0007669"/>
    <property type="project" value="UniProtKB-UniRule"/>
</dbReference>
<dbReference type="HAMAP" id="MF_00969">
    <property type="entry name" value="TRCF"/>
    <property type="match status" value="1"/>
</dbReference>
<dbReference type="InterPro" id="IPR004576">
    <property type="entry name" value="Mfd"/>
</dbReference>
<evidence type="ECO:0000313" key="16">
    <source>
        <dbReference type="EMBL" id="APM37503.1"/>
    </source>
</evidence>
<dbReference type="Gene3D" id="3.90.1150.50">
    <property type="entry name" value="Transcription-repair-coupling factor, D7 domain"/>
    <property type="match status" value="1"/>
</dbReference>
<gene>
    <name evidence="13" type="primary">mfd</name>
    <name evidence="16" type="ORF">BS101_01375</name>
</gene>
<organism evidence="16 17">
    <name type="scientific">Clostridium kluyveri</name>
    <dbReference type="NCBI Taxonomy" id="1534"/>
    <lineage>
        <taxon>Bacteria</taxon>
        <taxon>Bacillati</taxon>
        <taxon>Bacillota</taxon>
        <taxon>Clostridia</taxon>
        <taxon>Eubacteriales</taxon>
        <taxon>Clostridiaceae</taxon>
        <taxon>Clostridium</taxon>
    </lineage>
</organism>
<dbReference type="Gene3D" id="3.40.50.300">
    <property type="entry name" value="P-loop containing nucleotide triphosphate hydrolases"/>
    <property type="match status" value="2"/>
</dbReference>
<dbReference type="Gene3D" id="3.40.50.11180">
    <property type="match status" value="1"/>
</dbReference>
<dbReference type="Gene3D" id="2.40.10.170">
    <property type="match status" value="1"/>
</dbReference>
<comment type="function">
    <text evidence="13">Couples transcription and DNA repair by recognizing RNA polymerase (RNAP) stalled at DNA lesions. Mediates ATP-dependent release of RNAP and its truncated transcript from the DNA, and recruitment of nucleotide excision repair machinery to the damaged site.</text>
</comment>
<feature type="domain" description="Helicase C-terminal" evidence="15">
    <location>
        <begin position="812"/>
        <end position="978"/>
    </location>
</feature>
<dbReference type="InterPro" id="IPR037235">
    <property type="entry name" value="TRCF-like_C_D7"/>
</dbReference>
<sequence>MRLDGLMEPIRKSSEFGDIIAGIDRKKFPIAVFGLSESSRSYLIYAVYNQQDKPFLIITHSDVEARKLYEDLCFYLPQVYYFPTKEVVFYNIDAISGDLRWERLKVIREMLNPGKKIIITCVESLASVYVPVELYKNYIFKISVGDKVDFKNISEKLIQCGYERMEMVERRGQFSIRGGIMDIYSPISQEPYRVELFGDEVESIRNFNLESQRSIEKINNIEIFAAKEIIFDRERIEIGKSKIKEDLASIVEKLKENKNNEGMEKIKTITNKNLETLQETWTFESIDSFLPYFYEHTSSFLDYAKNYFVIVDDIKRCSGKLDSVYFEFLENYKNFLERGNVLPGQSKMLLDRSELIDELNYREIIILDAIAKSTKILPPKLIVNFTQITLNNYQGKLELLIEEIKHKKSKSFKILILSGTRARGERLVDTLRDNGIESSYRDVVNEIRPGEVVITFGNQLKGFEYPEIKISVISDKEVFGKAKRKNIRKTNKKGTSKIKSFTELKPGDFIVHVNHGIGVYKGIKQLELQGHKKDYLELVYECEDKLYVPVEQLDMVQKYIGSEGKNPKINKLGSSEWSKVKKKAKKSIEEMAEDLIKLYAIRSTLKGYKYSKDTIWQKQFEDEFPYEETPDQLSTIQDIKMDMESDKVMDRLLCGDVGYGKTEVAVRAAFKAVMDGKQVAFLVPTTILAQQHYNNFIQRFSDFPVKIDMISRFKTAAQQKATIKAVKIGDVDVLIGTHRILQKDVQFKDLGLLIIDEEQRFGVSHKEKIKQIRKNVDVLTLSATPIPRTLHMSLVGVRDISVIETPPDERYPIQTYVVEYNDQLIRDAVLRELSRGGQVYFVYNRVESIKEMASYIAKLIPEGKVAVAHGQMQERELEGIIMDFMQNKYDILVSTTIIETGMDIQNVNTMVIYDADKMGLSQLYQLRGRVGRTNRIAYCYLSYRKDKVLKEVAEKRLKVIKEFTELGSGFKIALKDLEIRGAGNMMGSSQHGHMAAIGYDLYCRMLEDSIKLIKGEIDKEPVETTVELKVDAYIPDNYIENEVQKIEVYKKIAAISSYEDMLDIKEELEDRFYDIPPSVYNLMDIAYIRSIGKELGIESIKESKNEVAFTFQNEDRVDKNILKALVKTYFGKIVLKMNKKLSFGYTLKDVKRENLLSNVKEIVKYMIQIYEQK</sequence>
<reference evidence="16 17" key="1">
    <citation type="submission" date="2016-12" db="EMBL/GenBank/DDBJ databases">
        <title>Complete genome sequence of Clostridium kluyveri JZZ isolated from the pit mud of a Chinese flavor liquor-making factory.</title>
        <authorList>
            <person name="Wang Y."/>
        </authorList>
    </citation>
    <scope>NUCLEOTIDE SEQUENCE [LARGE SCALE GENOMIC DNA]</scope>
    <source>
        <strain evidence="16 17">JZZ</strain>
    </source>
</reference>
<accession>A0A1L5F3D4</accession>
<dbReference type="Gene3D" id="3.30.2060.10">
    <property type="entry name" value="Penicillin-binding protein 1b domain"/>
    <property type="match status" value="1"/>
</dbReference>
<dbReference type="InterPro" id="IPR041471">
    <property type="entry name" value="UvrB_inter"/>
</dbReference>
<dbReference type="CDD" id="cd17991">
    <property type="entry name" value="DEXHc_TRCF"/>
    <property type="match status" value="1"/>
</dbReference>
<name>A0A1L5F3D4_CLOKL</name>
<dbReference type="SUPFAM" id="SSF52540">
    <property type="entry name" value="P-loop containing nucleoside triphosphate hydrolases"/>
    <property type="match status" value="4"/>
</dbReference>
<dbReference type="EC" id="3.6.4.-" evidence="13"/>
<dbReference type="SUPFAM" id="SSF143517">
    <property type="entry name" value="TRCF domain-like"/>
    <property type="match status" value="1"/>
</dbReference>